<dbReference type="InterPro" id="IPR041657">
    <property type="entry name" value="HTH_17"/>
</dbReference>
<proteinExistence type="predicted"/>
<dbReference type="Pfam" id="PF12728">
    <property type="entry name" value="HTH_17"/>
    <property type="match status" value="1"/>
</dbReference>
<dbReference type="PANTHER" id="PTHR34585">
    <property type="match status" value="1"/>
</dbReference>
<feature type="domain" description="Helix-turn-helix" evidence="1">
    <location>
        <begin position="35"/>
        <end position="83"/>
    </location>
</feature>
<comment type="caution">
    <text evidence="2">The sequence shown here is derived from an EMBL/GenBank/DDBJ whole genome shotgun (WGS) entry which is preliminary data.</text>
</comment>
<dbReference type="Proteomes" id="UP000253961">
    <property type="component" value="Unassembled WGS sequence"/>
</dbReference>
<sequence>MQLEIITKDDLKQFKNELLNDIKDIVKPQEKAQQWLKSAEVRKLLNISPGTLQNLRINGTLRFTKIGGMMYYKLEDINRLLEGGNQ</sequence>
<evidence type="ECO:0000313" key="2">
    <source>
        <dbReference type="EMBL" id="RDC57817.1"/>
    </source>
</evidence>
<protein>
    <submittedName>
        <fullName evidence="2">DNA-binding protein</fullName>
    </submittedName>
</protein>
<evidence type="ECO:0000313" key="3">
    <source>
        <dbReference type="Proteomes" id="UP000253961"/>
    </source>
</evidence>
<reference evidence="2 3" key="1">
    <citation type="submission" date="2018-07" db="EMBL/GenBank/DDBJ databases">
        <title>Pedobacter sp. nov., isolated from soil.</title>
        <authorList>
            <person name="Zhou L.Y."/>
            <person name="Du Z.J."/>
        </authorList>
    </citation>
    <scope>NUCLEOTIDE SEQUENCE [LARGE SCALE GENOMIC DNA]</scope>
    <source>
        <strain evidence="2 3">JDX94</strain>
    </source>
</reference>
<dbReference type="GO" id="GO:0003677">
    <property type="term" value="F:DNA binding"/>
    <property type="evidence" value="ECO:0007669"/>
    <property type="project" value="UniProtKB-KW"/>
</dbReference>
<keyword evidence="3" id="KW-1185">Reference proteome</keyword>
<gene>
    <name evidence="2" type="ORF">DU508_02365</name>
</gene>
<dbReference type="EMBL" id="QPKV01000002">
    <property type="protein sequence ID" value="RDC57817.1"/>
    <property type="molecule type" value="Genomic_DNA"/>
</dbReference>
<keyword evidence="2" id="KW-0238">DNA-binding</keyword>
<name>A0A369Q3J0_9SPHI</name>
<dbReference type="PANTHER" id="PTHR34585:SF22">
    <property type="entry name" value="HELIX-TURN-HELIX DOMAIN-CONTAINING PROTEIN"/>
    <property type="match status" value="1"/>
</dbReference>
<evidence type="ECO:0000259" key="1">
    <source>
        <dbReference type="Pfam" id="PF12728"/>
    </source>
</evidence>
<dbReference type="RefSeq" id="WP_115401239.1">
    <property type="nucleotide sequence ID" value="NZ_QPKV01000002.1"/>
</dbReference>
<dbReference type="AlphaFoldDB" id="A0A369Q3J0"/>
<dbReference type="InterPro" id="IPR009061">
    <property type="entry name" value="DNA-bd_dom_put_sf"/>
</dbReference>
<dbReference type="SUPFAM" id="SSF46955">
    <property type="entry name" value="Putative DNA-binding domain"/>
    <property type="match status" value="1"/>
</dbReference>
<accession>A0A369Q3J0</accession>
<dbReference type="OrthoDB" id="1524679at2"/>
<organism evidence="2 3">
    <name type="scientific">Pedobacter chinensis</name>
    <dbReference type="NCBI Taxonomy" id="2282421"/>
    <lineage>
        <taxon>Bacteria</taxon>
        <taxon>Pseudomonadati</taxon>
        <taxon>Bacteroidota</taxon>
        <taxon>Sphingobacteriia</taxon>
        <taxon>Sphingobacteriales</taxon>
        <taxon>Sphingobacteriaceae</taxon>
        <taxon>Pedobacter</taxon>
    </lineage>
</organism>